<proteinExistence type="predicted"/>
<dbReference type="EMBL" id="BJUU01000003">
    <property type="protein sequence ID" value="GEK79445.1"/>
    <property type="molecule type" value="Genomic_DNA"/>
</dbReference>
<feature type="signal peptide" evidence="1">
    <location>
        <begin position="1"/>
        <end position="23"/>
    </location>
</feature>
<evidence type="ECO:0008006" key="4">
    <source>
        <dbReference type="Google" id="ProtNLM"/>
    </source>
</evidence>
<dbReference type="Proteomes" id="UP000321749">
    <property type="component" value="Unassembled WGS sequence"/>
</dbReference>
<sequence length="67" mass="6392">MRSIGSPGAATAAVAGAAASAAAATTAMSAVRVRVGMRAFLDGAGLARWGAPLSSKAHGARAVKRAG</sequence>
<keyword evidence="1" id="KW-0732">Signal</keyword>
<evidence type="ECO:0000256" key="1">
    <source>
        <dbReference type="SAM" id="SignalP"/>
    </source>
</evidence>
<accession>A0AA87RAF7</accession>
<protein>
    <recommendedName>
        <fullName evidence="4">Secreted protein</fullName>
    </recommendedName>
</protein>
<gene>
    <name evidence="2" type="ORF">ABA31_07960</name>
</gene>
<evidence type="ECO:0000313" key="2">
    <source>
        <dbReference type="EMBL" id="GEK79445.1"/>
    </source>
</evidence>
<organism evidence="2 3">
    <name type="scientific">Agrococcus baldri</name>
    <dbReference type="NCBI Taxonomy" id="153730"/>
    <lineage>
        <taxon>Bacteria</taxon>
        <taxon>Bacillati</taxon>
        <taxon>Actinomycetota</taxon>
        <taxon>Actinomycetes</taxon>
        <taxon>Micrococcales</taxon>
        <taxon>Microbacteriaceae</taxon>
        <taxon>Agrococcus</taxon>
    </lineage>
</organism>
<comment type="caution">
    <text evidence="2">The sequence shown here is derived from an EMBL/GenBank/DDBJ whole genome shotgun (WGS) entry which is preliminary data.</text>
</comment>
<evidence type="ECO:0000313" key="3">
    <source>
        <dbReference type="Proteomes" id="UP000321749"/>
    </source>
</evidence>
<name>A0AA87RAF7_9MICO</name>
<keyword evidence="3" id="KW-1185">Reference proteome</keyword>
<feature type="chain" id="PRO_5041729707" description="Secreted protein" evidence="1">
    <location>
        <begin position="24"/>
        <end position="67"/>
    </location>
</feature>
<reference evidence="2 3" key="1">
    <citation type="submission" date="2019-07" db="EMBL/GenBank/DDBJ databases">
        <title>Whole genome shotgun sequence of Agrococcus baldri NBRC 103055.</title>
        <authorList>
            <person name="Hosoyama A."/>
            <person name="Uohara A."/>
            <person name="Ohji S."/>
            <person name="Ichikawa N."/>
        </authorList>
    </citation>
    <scope>NUCLEOTIDE SEQUENCE [LARGE SCALE GENOMIC DNA]</scope>
    <source>
        <strain evidence="2 3">NBRC 103055</strain>
    </source>
</reference>
<dbReference type="AlphaFoldDB" id="A0AA87RAF7"/>